<name>A0A1I5CQQ2_9ACTN</name>
<evidence type="ECO:0000313" key="14">
    <source>
        <dbReference type="Proteomes" id="UP000183413"/>
    </source>
</evidence>
<dbReference type="EC" id="5.1.3.2" evidence="5"/>
<dbReference type="Gene3D" id="3.40.50.720">
    <property type="entry name" value="NAD(P)-binding Rossmann-like Domain"/>
    <property type="match status" value="1"/>
</dbReference>
<evidence type="ECO:0000256" key="6">
    <source>
        <dbReference type="ARBA" id="ARBA00018569"/>
    </source>
</evidence>
<accession>A0A1I5CQQ2</accession>
<evidence type="ECO:0000256" key="5">
    <source>
        <dbReference type="ARBA" id="ARBA00013189"/>
    </source>
</evidence>
<reference evidence="13 14" key="1">
    <citation type="submission" date="2016-10" db="EMBL/GenBank/DDBJ databases">
        <authorList>
            <person name="de Groot N.N."/>
        </authorList>
    </citation>
    <scope>NUCLEOTIDE SEQUENCE [LARGE SCALE GENOMIC DNA]</scope>
    <source>
        <strain evidence="13 14">DSM 43067</strain>
    </source>
</reference>
<evidence type="ECO:0000256" key="11">
    <source>
        <dbReference type="ARBA" id="ARBA00033067"/>
    </source>
</evidence>
<dbReference type="Pfam" id="PF01370">
    <property type="entry name" value="Epimerase"/>
    <property type="match status" value="1"/>
</dbReference>
<proteinExistence type="inferred from homology"/>
<keyword evidence="9" id="KW-0119">Carbohydrate metabolism</keyword>
<keyword evidence="14" id="KW-1185">Reference proteome</keyword>
<keyword evidence="8" id="KW-0413">Isomerase</keyword>
<evidence type="ECO:0000256" key="1">
    <source>
        <dbReference type="ARBA" id="ARBA00000083"/>
    </source>
</evidence>
<dbReference type="AlphaFoldDB" id="A0A1I5CQQ2"/>
<dbReference type="NCBIfam" id="TIGR01179">
    <property type="entry name" value="galE"/>
    <property type="match status" value="1"/>
</dbReference>
<comment type="similarity">
    <text evidence="4">Belongs to the NAD(P)-dependent epimerase/dehydratase family.</text>
</comment>
<evidence type="ECO:0000256" key="7">
    <source>
        <dbReference type="ARBA" id="ARBA00023027"/>
    </source>
</evidence>
<dbReference type="InParanoid" id="A0A1I5CQQ2"/>
<dbReference type="GO" id="GO:0033499">
    <property type="term" value="P:galactose catabolic process via UDP-galactose, Leloir pathway"/>
    <property type="evidence" value="ECO:0007669"/>
    <property type="project" value="TreeGrafter"/>
</dbReference>
<dbReference type="SUPFAM" id="SSF51735">
    <property type="entry name" value="NAD(P)-binding Rossmann-fold domains"/>
    <property type="match status" value="1"/>
</dbReference>
<evidence type="ECO:0000259" key="12">
    <source>
        <dbReference type="Pfam" id="PF01370"/>
    </source>
</evidence>
<dbReference type="EMBL" id="FOVH01000003">
    <property type="protein sequence ID" value="SFN89288.1"/>
    <property type="molecule type" value="Genomic_DNA"/>
</dbReference>
<comment type="pathway">
    <text evidence="3">Carbohydrate metabolism; galactose metabolism.</text>
</comment>
<feature type="domain" description="NAD-dependent epimerase/dehydratase" evidence="12">
    <location>
        <begin position="28"/>
        <end position="268"/>
    </location>
</feature>
<dbReference type="PANTHER" id="PTHR43725">
    <property type="entry name" value="UDP-GLUCOSE 4-EPIMERASE"/>
    <property type="match status" value="1"/>
</dbReference>
<dbReference type="eggNOG" id="COG1087">
    <property type="taxonomic scope" value="Bacteria"/>
</dbReference>
<protein>
    <recommendedName>
        <fullName evidence="6">UDP-glucose 4-epimerase</fullName>
        <ecNumber evidence="5">5.1.3.2</ecNumber>
    </recommendedName>
    <alternativeName>
        <fullName evidence="11">Galactowaldenase</fullName>
    </alternativeName>
    <alternativeName>
        <fullName evidence="10">UDP-galactose 4-epimerase</fullName>
    </alternativeName>
</protein>
<evidence type="ECO:0000256" key="10">
    <source>
        <dbReference type="ARBA" id="ARBA00031367"/>
    </source>
</evidence>
<sequence>MTVRGRLLILWLECQGDALACRGCHMKVLITGGAGFIGSTIASAFVERGVTPVVLDSLITGRQEFTAGKIFYQGDIGDGGLVDQIFRDHPDIIATVHCAALIVVPDSMADPLRYYRVNLSKTLDLAGHLVRNGCDRMIFASTAGMYRPEPDLSVTETSELEPQNPYTRSKMMAELLLQDFCEAYGLRVISLRYLNPIGADPRLRTGLQSSKPTHALGKMIECYDLGVPFKITGVDWETRDGTAIRDYIHVWDIARAFHEAATRFDSIIPPVGDHPRYEVINLGTGNGTTVRELVAAFREVVGDSFRAEDAPARPGDVVGAFVNPAKAWDLLGWKPEYTIEDAIRHSLQWADRRRELAAS</sequence>
<evidence type="ECO:0000313" key="13">
    <source>
        <dbReference type="EMBL" id="SFN89288.1"/>
    </source>
</evidence>
<evidence type="ECO:0000256" key="2">
    <source>
        <dbReference type="ARBA" id="ARBA00001911"/>
    </source>
</evidence>
<dbReference type="GO" id="GO:0003978">
    <property type="term" value="F:UDP-glucose 4-epimerase activity"/>
    <property type="evidence" value="ECO:0007669"/>
    <property type="project" value="UniProtKB-EC"/>
</dbReference>
<organism evidence="13 14">
    <name type="scientific">Actinomadura madurae</name>
    <dbReference type="NCBI Taxonomy" id="1993"/>
    <lineage>
        <taxon>Bacteria</taxon>
        <taxon>Bacillati</taxon>
        <taxon>Actinomycetota</taxon>
        <taxon>Actinomycetes</taxon>
        <taxon>Streptosporangiales</taxon>
        <taxon>Thermomonosporaceae</taxon>
        <taxon>Actinomadura</taxon>
    </lineage>
</organism>
<dbReference type="PANTHER" id="PTHR43725:SF53">
    <property type="entry name" value="UDP-ARABINOSE 4-EPIMERASE 1"/>
    <property type="match status" value="1"/>
</dbReference>
<dbReference type="InterPro" id="IPR005886">
    <property type="entry name" value="UDP_G4E"/>
</dbReference>
<keyword evidence="7" id="KW-0520">NAD</keyword>
<comment type="cofactor">
    <cofactor evidence="2">
        <name>NAD(+)</name>
        <dbReference type="ChEBI" id="CHEBI:57540"/>
    </cofactor>
</comment>
<dbReference type="Gene3D" id="3.90.25.10">
    <property type="entry name" value="UDP-galactose 4-epimerase, domain 1"/>
    <property type="match status" value="1"/>
</dbReference>
<evidence type="ECO:0000256" key="9">
    <source>
        <dbReference type="ARBA" id="ARBA00023277"/>
    </source>
</evidence>
<dbReference type="STRING" id="1993.SAMN04489713_103339"/>
<dbReference type="InterPro" id="IPR036291">
    <property type="entry name" value="NAD(P)-bd_dom_sf"/>
</dbReference>
<comment type="catalytic activity">
    <reaction evidence="1">
        <text>UDP-alpha-D-glucose = UDP-alpha-D-galactose</text>
        <dbReference type="Rhea" id="RHEA:22168"/>
        <dbReference type="ChEBI" id="CHEBI:58885"/>
        <dbReference type="ChEBI" id="CHEBI:66914"/>
        <dbReference type="EC" id="5.1.3.2"/>
    </reaction>
</comment>
<evidence type="ECO:0000256" key="3">
    <source>
        <dbReference type="ARBA" id="ARBA00004947"/>
    </source>
</evidence>
<dbReference type="Proteomes" id="UP000183413">
    <property type="component" value="Unassembled WGS sequence"/>
</dbReference>
<evidence type="ECO:0000256" key="4">
    <source>
        <dbReference type="ARBA" id="ARBA00007637"/>
    </source>
</evidence>
<dbReference type="UniPathway" id="UPA00214"/>
<gene>
    <name evidence="13" type="ORF">SAMN04489713_103339</name>
</gene>
<dbReference type="InterPro" id="IPR001509">
    <property type="entry name" value="Epimerase_deHydtase"/>
</dbReference>
<evidence type="ECO:0000256" key="8">
    <source>
        <dbReference type="ARBA" id="ARBA00023235"/>
    </source>
</evidence>